<sequence>MALSRMPSTLPSSNGDVFIHRIRSVQQYEGALKETFATTTDSSPSTAVQSPDTALPRFTLFNKLPVELRYMIWHFALPGPRAVYFRLSGSRGHGFVIASQLAQAKIKVATSIPGLLYAVRDSRAVALKHYSIAFEHHPKVQTMFFNYDLDYLHISPPLLEALFDGHAMSVIREQTLGKVRNLIIHPPCRLHHAGLDFLLVRFFRSLKHVIIPHIFPLGDPRRVWRENTGREYFKQDHCIKNVNLAGMDVEYKTIMELRELSRALR</sequence>
<protein>
    <recommendedName>
        <fullName evidence="1">2EXR domain-containing protein</fullName>
    </recommendedName>
</protein>
<comment type="caution">
    <text evidence="2">The sequence shown here is derived from an EMBL/GenBank/DDBJ whole genome shotgun (WGS) entry which is preliminary data.</text>
</comment>
<dbReference type="Pfam" id="PF20150">
    <property type="entry name" value="2EXR"/>
    <property type="match status" value="1"/>
</dbReference>
<keyword evidence="3" id="KW-1185">Reference proteome</keyword>
<gene>
    <name evidence="2" type="ORF">IFR04_010194</name>
</gene>
<evidence type="ECO:0000313" key="2">
    <source>
        <dbReference type="EMBL" id="KAG4416676.1"/>
    </source>
</evidence>
<dbReference type="OrthoDB" id="3550985at2759"/>
<organism evidence="2 3">
    <name type="scientific">Cadophora malorum</name>
    <dbReference type="NCBI Taxonomy" id="108018"/>
    <lineage>
        <taxon>Eukaryota</taxon>
        <taxon>Fungi</taxon>
        <taxon>Dikarya</taxon>
        <taxon>Ascomycota</taxon>
        <taxon>Pezizomycotina</taxon>
        <taxon>Leotiomycetes</taxon>
        <taxon>Helotiales</taxon>
        <taxon>Ploettnerulaceae</taxon>
        <taxon>Cadophora</taxon>
    </lineage>
</organism>
<reference evidence="2" key="1">
    <citation type="submission" date="2021-02" db="EMBL/GenBank/DDBJ databases">
        <title>Genome sequence Cadophora malorum strain M34.</title>
        <authorList>
            <person name="Stefanovic E."/>
            <person name="Vu D."/>
            <person name="Scully C."/>
            <person name="Dijksterhuis J."/>
            <person name="Roader J."/>
            <person name="Houbraken J."/>
        </authorList>
    </citation>
    <scope>NUCLEOTIDE SEQUENCE</scope>
    <source>
        <strain evidence="2">M34</strain>
    </source>
</reference>
<dbReference type="PANTHER" id="PTHR35910:SF6">
    <property type="entry name" value="2EXR DOMAIN-CONTAINING PROTEIN"/>
    <property type="match status" value="1"/>
</dbReference>
<dbReference type="EMBL" id="JAFJYH010000178">
    <property type="protein sequence ID" value="KAG4416676.1"/>
    <property type="molecule type" value="Genomic_DNA"/>
</dbReference>
<evidence type="ECO:0000313" key="3">
    <source>
        <dbReference type="Proteomes" id="UP000664132"/>
    </source>
</evidence>
<dbReference type="AlphaFoldDB" id="A0A8H7TD68"/>
<dbReference type="Proteomes" id="UP000664132">
    <property type="component" value="Unassembled WGS sequence"/>
</dbReference>
<name>A0A8H7TD68_9HELO</name>
<proteinExistence type="predicted"/>
<dbReference type="PANTHER" id="PTHR35910">
    <property type="entry name" value="2EXR DOMAIN-CONTAINING PROTEIN"/>
    <property type="match status" value="1"/>
</dbReference>
<evidence type="ECO:0000259" key="1">
    <source>
        <dbReference type="Pfam" id="PF20150"/>
    </source>
</evidence>
<feature type="domain" description="2EXR" evidence="1">
    <location>
        <begin position="58"/>
        <end position="152"/>
    </location>
</feature>
<dbReference type="InterPro" id="IPR045518">
    <property type="entry name" value="2EXR"/>
</dbReference>
<accession>A0A8H7TD68</accession>